<dbReference type="Proteomes" id="UP000028719">
    <property type="component" value="Unassembled WGS sequence"/>
</dbReference>
<name>A0ABR4UFE7_9FLAO</name>
<dbReference type="Pfam" id="PF16872">
    <property type="entry name" value="putAbiC"/>
    <property type="match status" value="1"/>
</dbReference>
<evidence type="ECO:0008006" key="5">
    <source>
        <dbReference type="Google" id="ProtNLM"/>
    </source>
</evidence>
<keyword evidence="2" id="KW-0812">Transmembrane</keyword>
<dbReference type="InterPro" id="IPR031709">
    <property type="entry name" value="PutAbiC"/>
</dbReference>
<evidence type="ECO:0000256" key="2">
    <source>
        <dbReference type="SAM" id="Phobius"/>
    </source>
</evidence>
<organism evidence="3 4">
    <name type="scientific">Chryseobacterium vrystaatense</name>
    <dbReference type="NCBI Taxonomy" id="307480"/>
    <lineage>
        <taxon>Bacteria</taxon>
        <taxon>Pseudomonadati</taxon>
        <taxon>Bacteroidota</taxon>
        <taxon>Flavobacteriia</taxon>
        <taxon>Flavobacteriales</taxon>
        <taxon>Weeksellaceae</taxon>
        <taxon>Chryseobacterium group</taxon>
        <taxon>Chryseobacterium</taxon>
    </lineage>
</organism>
<feature type="transmembrane region" description="Helical" evidence="2">
    <location>
        <begin position="7"/>
        <end position="27"/>
    </location>
</feature>
<protein>
    <recommendedName>
        <fullName evidence="5">Phage abortive infection protein</fullName>
    </recommendedName>
</protein>
<evidence type="ECO:0000256" key="1">
    <source>
        <dbReference type="SAM" id="Coils"/>
    </source>
</evidence>
<keyword evidence="2" id="KW-1133">Transmembrane helix</keyword>
<evidence type="ECO:0000313" key="4">
    <source>
        <dbReference type="Proteomes" id="UP000028719"/>
    </source>
</evidence>
<comment type="caution">
    <text evidence="3">The sequence shown here is derived from an EMBL/GenBank/DDBJ whole genome shotgun (WGS) entry which is preliminary data.</text>
</comment>
<reference evidence="3 4" key="1">
    <citation type="submission" date="2014-07" db="EMBL/GenBank/DDBJ databases">
        <title>Genome of Chryseobacterium vrystaatense LMG 22846.</title>
        <authorList>
            <person name="Pipes S.E."/>
            <person name="Stropko S.J."/>
            <person name="Newman J.D."/>
        </authorList>
    </citation>
    <scope>NUCLEOTIDE SEQUENCE [LARGE SCALE GENOMIC DNA]</scope>
    <source>
        <strain evidence="3 4">LMG 22846</strain>
    </source>
</reference>
<gene>
    <name evidence="3" type="ORF">IW16_23445</name>
</gene>
<feature type="coiled-coil region" evidence="1">
    <location>
        <begin position="66"/>
        <end position="95"/>
    </location>
</feature>
<keyword evidence="2" id="KW-0472">Membrane</keyword>
<keyword evidence="4" id="KW-1185">Reference proteome</keyword>
<sequence>MKNGNWVFWTFGIGSVVFMGVTLYLNYSYAVKLGIQSQGLFGDMFGASNALFTGLSFVGVIIAILLQRQELKLQRNELELTRKEMEQTRDEFVTQNYTLKLQQFENTFFQMLKMLEDIVKRQKHSEINNTFTGEEVFDIMFKNFYSEKFNFVVKKQKIDQLEALYNREIVESQFNFLTKDEVLYIFNQANKDLYRKLMPYILHIGLMLKLLHDSSINNKQVYASILQSQLNDAQLKFILFNCLRDNVTNDFYDHVLEFTILKRETLNSIIDEQLRNDLEILQNKTAP</sequence>
<proteinExistence type="predicted"/>
<dbReference type="EMBL" id="JPRI01000012">
    <property type="protein sequence ID" value="KFF23255.1"/>
    <property type="molecule type" value="Genomic_DNA"/>
</dbReference>
<feature type="transmembrane region" description="Helical" evidence="2">
    <location>
        <begin position="47"/>
        <end position="66"/>
    </location>
</feature>
<keyword evidence="1" id="KW-0175">Coiled coil</keyword>
<accession>A0ABR4UFE7</accession>
<evidence type="ECO:0000313" key="3">
    <source>
        <dbReference type="EMBL" id="KFF23255.1"/>
    </source>
</evidence>
<dbReference type="RefSeq" id="WP_034750015.1">
    <property type="nucleotide sequence ID" value="NZ_JPRI01000012.1"/>
</dbReference>